<dbReference type="PANTHER" id="PTHR43849">
    <property type="entry name" value="BLL3936 PROTEIN"/>
    <property type="match status" value="1"/>
</dbReference>
<name>A0A9E2BFG9_PSYF1</name>
<feature type="transmembrane region" description="Helical" evidence="1">
    <location>
        <begin position="38"/>
        <end position="59"/>
    </location>
</feature>
<feature type="transmembrane region" description="Helical" evidence="1">
    <location>
        <begin position="571"/>
        <end position="595"/>
    </location>
</feature>
<feature type="transmembrane region" description="Helical" evidence="1">
    <location>
        <begin position="151"/>
        <end position="172"/>
    </location>
</feature>
<gene>
    <name evidence="3" type="primary">siaT</name>
    <name evidence="3" type="ORF">DDT42_00477</name>
</gene>
<evidence type="ECO:0000259" key="2">
    <source>
        <dbReference type="Pfam" id="PF06808"/>
    </source>
</evidence>
<evidence type="ECO:0000313" key="4">
    <source>
        <dbReference type="Proteomes" id="UP000811545"/>
    </source>
</evidence>
<feature type="transmembrane region" description="Helical" evidence="1">
    <location>
        <begin position="192"/>
        <end position="214"/>
    </location>
</feature>
<feature type="transmembrane region" description="Helical" evidence="1">
    <location>
        <begin position="117"/>
        <end position="139"/>
    </location>
</feature>
<dbReference type="InterPro" id="IPR011853">
    <property type="entry name" value="TRAP_DctM-Dct_fused"/>
</dbReference>
<evidence type="ECO:0000256" key="1">
    <source>
        <dbReference type="SAM" id="Phobius"/>
    </source>
</evidence>
<evidence type="ECO:0000313" key="3">
    <source>
        <dbReference type="EMBL" id="MBT9144635.1"/>
    </source>
</evidence>
<organism evidence="3 4">
    <name type="scientific">Psychracetigena formicireducens</name>
    <dbReference type="NCBI Taxonomy" id="2986056"/>
    <lineage>
        <taxon>Bacteria</taxon>
        <taxon>Bacillati</taxon>
        <taxon>Candidatus Lithacetigenota</taxon>
        <taxon>Candidatus Psychracetigena</taxon>
    </lineage>
</organism>
<comment type="caution">
    <text evidence="3">The sequence shown here is derived from an EMBL/GenBank/DDBJ whole genome shotgun (WGS) entry which is preliminary data.</text>
</comment>
<protein>
    <submittedName>
        <fullName evidence="3">Sialic acid TRAP transporter permease protein SiaT</fullName>
    </submittedName>
</protein>
<proteinExistence type="predicted"/>
<feature type="transmembrane region" description="Helical" evidence="1">
    <location>
        <begin position="321"/>
        <end position="338"/>
    </location>
</feature>
<dbReference type="Proteomes" id="UP000811545">
    <property type="component" value="Unassembled WGS sequence"/>
</dbReference>
<dbReference type="Pfam" id="PF06808">
    <property type="entry name" value="DctM"/>
    <property type="match status" value="1"/>
</dbReference>
<feature type="transmembrane region" description="Helical" evidence="1">
    <location>
        <begin position="359"/>
        <end position="377"/>
    </location>
</feature>
<feature type="transmembrane region" description="Helical" evidence="1">
    <location>
        <begin position="547"/>
        <end position="565"/>
    </location>
</feature>
<feature type="transmembrane region" description="Helical" evidence="1">
    <location>
        <begin position="490"/>
        <end position="512"/>
    </location>
</feature>
<feature type="domain" description="TRAP C4-dicarboxylate transport system permease DctM subunit" evidence="2">
    <location>
        <begin position="133"/>
        <end position="569"/>
    </location>
</feature>
<feature type="transmembrane region" description="Helical" evidence="1">
    <location>
        <begin position="65"/>
        <end position="81"/>
    </location>
</feature>
<accession>A0A9E2BFG9</accession>
<dbReference type="PANTHER" id="PTHR43849:SF2">
    <property type="entry name" value="BLL3936 PROTEIN"/>
    <property type="match status" value="1"/>
</dbReference>
<keyword evidence="1" id="KW-0472">Membrane</keyword>
<feature type="transmembrane region" description="Helical" evidence="1">
    <location>
        <begin position="93"/>
        <end position="111"/>
    </location>
</feature>
<feature type="transmembrane region" description="Helical" evidence="1">
    <location>
        <begin position="421"/>
        <end position="440"/>
    </location>
</feature>
<keyword evidence="1" id="KW-1133">Transmembrane helix</keyword>
<dbReference type="EMBL" id="QLTW01000015">
    <property type="protein sequence ID" value="MBT9144635.1"/>
    <property type="molecule type" value="Genomic_DNA"/>
</dbReference>
<feature type="transmembrane region" description="Helical" evidence="1">
    <location>
        <begin position="624"/>
        <end position="641"/>
    </location>
</feature>
<feature type="transmembrane region" description="Helical" evidence="1">
    <location>
        <begin position="602"/>
        <end position="618"/>
    </location>
</feature>
<reference evidence="3 4" key="1">
    <citation type="journal article" date="2021" name="bioRxiv">
        <title>Unique metabolic strategies in Hadean analogues reveal hints for primordial physiology.</title>
        <authorList>
            <person name="Nobu M.K."/>
            <person name="Nakai R."/>
            <person name="Tamazawa S."/>
            <person name="Mori H."/>
            <person name="Toyoda A."/>
            <person name="Ijiri A."/>
            <person name="Suzuki S."/>
            <person name="Kurokawa K."/>
            <person name="Kamagata Y."/>
            <person name="Tamaki H."/>
        </authorList>
    </citation>
    <scope>NUCLEOTIDE SEQUENCE [LARGE SCALE GENOMIC DNA]</scope>
    <source>
        <strain evidence="3">BS525</strain>
    </source>
</reference>
<feature type="transmembrane region" description="Helical" evidence="1">
    <location>
        <begin position="518"/>
        <end position="535"/>
    </location>
</feature>
<sequence length="650" mass="70183">MKNEEKLSERDCQNVSEKLANLDPEMTYRNLTGYVSRMIWVIVLSFSLFQLYTAIFGVLDAQMQRAIHLSFVLGLLFLLYPATRKMSRINIHWSDYILSMLGFLTPLYIVIFYEDLILRAAIVTPLDFVIGVIGILLVLEAGRRIVGLPMVIIAIIFIIYALFGEIFPGAFFRENIQLRHIVQHLFYTTEGIFGIPLGVSSTFLFMFLLFAAFLQKTGIGSLFMNLASALAGWATGGPAKIAVITSALEGTVTGSSIANVVGCGTFTIPLMKRVGYKPEFAAAAEAAASTGGQIMPPIMGAAAFLMSEFLGIPYLEVAKAAIIPALLYFTGVWFGLHYQAKKQGLRGLPRAELPKLGKIIIEEGHLIIPLIGLIYILVAGYSLMRVALVGIALSILASWIRKSTRMSFYGIIDSLIVGARSALSVAAACAIAGIIVGIVTQTGVGLKLASAIVDLANNQLILTMFFTMLTSLLLGMGVPTTANYIITSTIAAPALLTLGVTPIAAHMFVFYFGIIADLTPPVALAAYAASAIARANPFKTGVIATRLAIGAFLIPYIFVLSPQLLMIEVTLFNLALIILTSIVGMASISGALAGFFVSRAILLERVALFIAGLVLIYPGWQTDIIGFTLVGSVSLFQWFRLKQEKAFIPA</sequence>
<feature type="transmembrane region" description="Helical" evidence="1">
    <location>
        <begin position="383"/>
        <end position="400"/>
    </location>
</feature>
<dbReference type="AlphaFoldDB" id="A0A9E2BFG9"/>
<feature type="transmembrane region" description="Helical" evidence="1">
    <location>
        <begin position="460"/>
        <end position="478"/>
    </location>
</feature>
<dbReference type="NCBIfam" id="TIGR02123">
    <property type="entry name" value="TRAP_fused"/>
    <property type="match status" value="1"/>
</dbReference>
<dbReference type="InterPro" id="IPR010656">
    <property type="entry name" value="DctM"/>
</dbReference>
<keyword evidence="1" id="KW-0812">Transmembrane</keyword>